<dbReference type="PANTHER" id="PTHR46413">
    <property type="entry name" value="HEAVY METAL-ASSOCIATED ISOPRENYLATED PLANT PROTEIN 6"/>
    <property type="match status" value="1"/>
</dbReference>
<dbReference type="Gene3D" id="3.30.70.100">
    <property type="match status" value="2"/>
</dbReference>
<dbReference type="OrthoDB" id="773760at2759"/>
<feature type="domain" description="HMA" evidence="1">
    <location>
        <begin position="21"/>
        <end position="93"/>
    </location>
</feature>
<evidence type="ECO:0000313" key="4">
    <source>
        <dbReference type="RefSeq" id="XP_056844028.1"/>
    </source>
</evidence>
<dbReference type="RefSeq" id="XP_018438526.1">
    <property type="nucleotide sequence ID" value="XM_018583024.2"/>
</dbReference>
<dbReference type="RefSeq" id="XP_056844028.1">
    <property type="nucleotide sequence ID" value="XM_056988048.1"/>
</dbReference>
<feature type="domain" description="HMA" evidence="1">
    <location>
        <begin position="111"/>
        <end position="178"/>
    </location>
</feature>
<evidence type="ECO:0000313" key="2">
    <source>
        <dbReference type="Proteomes" id="UP000504610"/>
    </source>
</evidence>
<protein>
    <submittedName>
        <fullName evidence="3 4">Heavy metal-associated isoprenylated plant protein 1</fullName>
    </submittedName>
</protein>
<dbReference type="InterPro" id="IPR044594">
    <property type="entry name" value="HIPP01/3/5/6"/>
</dbReference>
<dbReference type="KEGG" id="rsz:108810956"/>
<dbReference type="CDD" id="cd00371">
    <property type="entry name" value="HMA"/>
    <property type="match status" value="2"/>
</dbReference>
<dbReference type="PROSITE" id="PS50846">
    <property type="entry name" value="HMA_2"/>
    <property type="match status" value="2"/>
</dbReference>
<proteinExistence type="predicted"/>
<sequence length="233" mass="25819">METKSENRVCECDVEKKKKEAVHVVLQVDLHCDGCIARIVRLARCLEGVETVRADPVSNKLTLIGCFMDPVKTAENLQEKTKKKIELLSPKPKKETKVNINDAKPTTMIAVSTVNLKLNCSCDGCIKRIHKTISKTKGVYQVKIDREKEVVSVTGTMEVKTVTETLKRKLKKTIQAVPEKKDKKKENAEGISKPGSPGLPCYGFNYGLGPYGFMGGPITELFSEEDPNSCCVM</sequence>
<dbReference type="AlphaFoldDB" id="A0A6J0JTX0"/>
<reference evidence="3 4" key="2">
    <citation type="submission" date="2025-04" db="UniProtKB">
        <authorList>
            <consortium name="RefSeq"/>
        </authorList>
    </citation>
    <scope>IDENTIFICATION</scope>
    <source>
        <tissue evidence="3 4">Leaf</tissue>
    </source>
</reference>
<accession>A0A6J0JTX0</accession>
<dbReference type="Proteomes" id="UP000504610">
    <property type="component" value="Chromosome 6"/>
</dbReference>
<evidence type="ECO:0000313" key="3">
    <source>
        <dbReference type="RefSeq" id="XP_018438526.1"/>
    </source>
</evidence>
<name>A0A6J0JTX0_RAPSA</name>
<dbReference type="GeneID" id="108810956"/>
<gene>
    <name evidence="3 4" type="primary">LOC108810956</name>
</gene>
<evidence type="ECO:0000259" key="1">
    <source>
        <dbReference type="PROSITE" id="PS50846"/>
    </source>
</evidence>
<dbReference type="GO" id="GO:0046872">
    <property type="term" value="F:metal ion binding"/>
    <property type="evidence" value="ECO:0007669"/>
    <property type="project" value="InterPro"/>
</dbReference>
<organism evidence="2 3">
    <name type="scientific">Raphanus sativus</name>
    <name type="common">Radish</name>
    <name type="synonym">Raphanus raphanistrum var. sativus</name>
    <dbReference type="NCBI Taxonomy" id="3726"/>
    <lineage>
        <taxon>Eukaryota</taxon>
        <taxon>Viridiplantae</taxon>
        <taxon>Streptophyta</taxon>
        <taxon>Embryophyta</taxon>
        <taxon>Tracheophyta</taxon>
        <taxon>Spermatophyta</taxon>
        <taxon>Magnoliopsida</taxon>
        <taxon>eudicotyledons</taxon>
        <taxon>Gunneridae</taxon>
        <taxon>Pentapetalae</taxon>
        <taxon>rosids</taxon>
        <taxon>malvids</taxon>
        <taxon>Brassicales</taxon>
        <taxon>Brassicaceae</taxon>
        <taxon>Brassiceae</taxon>
        <taxon>Raphanus</taxon>
    </lineage>
</organism>
<dbReference type="Pfam" id="PF00403">
    <property type="entry name" value="HMA"/>
    <property type="match status" value="1"/>
</dbReference>
<dbReference type="PANTHER" id="PTHR46413:SF13">
    <property type="entry name" value="HEAVY METAL-ASSOCIATED ISOPRENYLATED PLANT PROTEIN 1"/>
    <property type="match status" value="1"/>
</dbReference>
<reference evidence="2" key="1">
    <citation type="journal article" date="2019" name="Database">
        <title>The radish genome database (RadishGD): an integrated information resource for radish genomics.</title>
        <authorList>
            <person name="Yu H.J."/>
            <person name="Baek S."/>
            <person name="Lee Y.J."/>
            <person name="Cho A."/>
            <person name="Mun J.H."/>
        </authorList>
    </citation>
    <scope>NUCLEOTIDE SEQUENCE [LARGE SCALE GENOMIC DNA]</scope>
    <source>
        <strain evidence="2">cv. WK10039</strain>
    </source>
</reference>
<dbReference type="InterPro" id="IPR006121">
    <property type="entry name" value="HMA_dom"/>
</dbReference>
<dbReference type="SUPFAM" id="SSF55008">
    <property type="entry name" value="HMA, heavy metal-associated domain"/>
    <property type="match status" value="2"/>
</dbReference>
<keyword evidence="2" id="KW-1185">Reference proteome</keyword>
<dbReference type="InterPro" id="IPR036163">
    <property type="entry name" value="HMA_dom_sf"/>
</dbReference>